<evidence type="ECO:0000256" key="2">
    <source>
        <dbReference type="ARBA" id="ARBA00022475"/>
    </source>
</evidence>
<reference evidence="12" key="1">
    <citation type="submission" date="2017-11" db="EMBL/GenBank/DDBJ databases">
        <authorList>
            <person name="Chan K.G."/>
            <person name="Lee L.S."/>
        </authorList>
    </citation>
    <scope>NUCLEOTIDE SEQUENCE [LARGE SCALE GENOMIC DNA]</scope>
    <source>
        <strain evidence="12">DSM 100970</strain>
    </source>
</reference>
<evidence type="ECO:0000313" key="11">
    <source>
        <dbReference type="EMBL" id="AUR51732.1"/>
    </source>
</evidence>
<evidence type="ECO:0000256" key="9">
    <source>
        <dbReference type="SAM" id="Phobius"/>
    </source>
</evidence>
<keyword evidence="12" id="KW-1185">Reference proteome</keyword>
<dbReference type="SUPFAM" id="SSF48452">
    <property type="entry name" value="TPR-like"/>
    <property type="match status" value="1"/>
</dbReference>
<dbReference type="PANTHER" id="PTHR38035">
    <property type="entry name" value="UPF0070 PROTEIN YFGM"/>
    <property type="match status" value="1"/>
</dbReference>
<sequence>MAHFDLNEQERIDSLRYYWRIWGKYILTLVAVLVVAYIGSSFYQWYGKDHAEKAAVLYADFTTALNEKNNQKAIASANKLIEALPNTEYTPMAALQAAKLAVDQKDYSTAIKFLNWTKDSAKDKSMQSIATLRLAAIYVDQGKFDKARELLRTKHDLAFDGLFYEARGDMYIAMGDTNKARDAYKEGLQKAANDPSTQQVIQMKLDILGS</sequence>
<dbReference type="KEGG" id="nba:CUN60_05290"/>
<keyword evidence="3 9" id="KW-0812">Transmembrane</keyword>
<keyword evidence="4 9" id="KW-1133">Transmembrane helix</keyword>
<keyword evidence="2" id="KW-1003">Cell membrane</keyword>
<evidence type="ECO:0000256" key="4">
    <source>
        <dbReference type="ARBA" id="ARBA00022989"/>
    </source>
</evidence>
<evidence type="ECO:0000256" key="1">
    <source>
        <dbReference type="ARBA" id="ARBA00004401"/>
    </source>
</evidence>
<proteinExistence type="inferred from homology"/>
<dbReference type="GO" id="GO:0044877">
    <property type="term" value="F:protein-containing complex binding"/>
    <property type="evidence" value="ECO:0007669"/>
    <property type="project" value="InterPro"/>
</dbReference>
<feature type="transmembrane region" description="Helical" evidence="9">
    <location>
        <begin position="21"/>
        <end position="46"/>
    </location>
</feature>
<evidence type="ECO:0000259" key="10">
    <source>
        <dbReference type="Pfam" id="PF09976"/>
    </source>
</evidence>
<dbReference type="Proteomes" id="UP000236655">
    <property type="component" value="Chromosome"/>
</dbReference>
<evidence type="ECO:0000256" key="8">
    <source>
        <dbReference type="ARBA" id="ARBA00024235"/>
    </source>
</evidence>
<dbReference type="InterPro" id="IPR026039">
    <property type="entry name" value="YfgM"/>
</dbReference>
<keyword evidence="5 9" id="KW-0472">Membrane</keyword>
<evidence type="ECO:0000256" key="6">
    <source>
        <dbReference type="ARBA" id="ARBA00023186"/>
    </source>
</evidence>
<accession>A0A2I7N5L3</accession>
<evidence type="ECO:0000256" key="5">
    <source>
        <dbReference type="ARBA" id="ARBA00023136"/>
    </source>
</evidence>
<dbReference type="PANTHER" id="PTHR38035:SF1">
    <property type="entry name" value="ANCILLARY SECYEG TRANSLOCON SUBUNIT"/>
    <property type="match status" value="1"/>
</dbReference>
<comment type="similarity">
    <text evidence="7">Belongs to the YfgM family.</text>
</comment>
<gene>
    <name evidence="11" type="ORF">CUN60_05290</name>
</gene>
<organism evidence="11 12">
    <name type="scientific">Aquella oligotrophica</name>
    <dbReference type="NCBI Taxonomy" id="2067065"/>
    <lineage>
        <taxon>Bacteria</taxon>
        <taxon>Pseudomonadati</taxon>
        <taxon>Pseudomonadota</taxon>
        <taxon>Betaproteobacteria</taxon>
        <taxon>Neisseriales</taxon>
        <taxon>Neisseriaceae</taxon>
        <taxon>Aquella</taxon>
    </lineage>
</organism>
<dbReference type="AlphaFoldDB" id="A0A2I7N5L3"/>
<dbReference type="GO" id="GO:0005886">
    <property type="term" value="C:plasma membrane"/>
    <property type="evidence" value="ECO:0007669"/>
    <property type="project" value="UniProtKB-SubCell"/>
</dbReference>
<feature type="domain" description="Ancillary SecYEG translocon subunit/Cell division coordinator CpoB TPR" evidence="10">
    <location>
        <begin position="17"/>
        <end position="209"/>
    </location>
</feature>
<comment type="subcellular location">
    <subcellularLocation>
        <location evidence="1">Cell membrane</location>
        <topology evidence="1">Single-pass type II membrane protein</topology>
    </subcellularLocation>
</comment>
<dbReference type="Gene3D" id="1.25.40.10">
    <property type="entry name" value="Tetratricopeptide repeat domain"/>
    <property type="match status" value="2"/>
</dbReference>
<dbReference type="InterPro" id="IPR018704">
    <property type="entry name" value="SecYEG/CpoB_TPR"/>
</dbReference>
<name>A0A2I7N5L3_9NEIS</name>
<dbReference type="InterPro" id="IPR011990">
    <property type="entry name" value="TPR-like_helical_dom_sf"/>
</dbReference>
<dbReference type="Pfam" id="PF09976">
    <property type="entry name" value="TPR_21"/>
    <property type="match status" value="1"/>
</dbReference>
<evidence type="ECO:0000256" key="7">
    <source>
        <dbReference type="ARBA" id="ARBA00024197"/>
    </source>
</evidence>
<keyword evidence="6" id="KW-0143">Chaperone</keyword>
<evidence type="ECO:0000313" key="12">
    <source>
        <dbReference type="Proteomes" id="UP000236655"/>
    </source>
</evidence>
<dbReference type="EMBL" id="CP024847">
    <property type="protein sequence ID" value="AUR51732.1"/>
    <property type="molecule type" value="Genomic_DNA"/>
</dbReference>
<evidence type="ECO:0000256" key="3">
    <source>
        <dbReference type="ARBA" id="ARBA00022692"/>
    </source>
</evidence>
<protein>
    <recommendedName>
        <fullName evidence="8">Ancillary SecYEG translocon subunit</fullName>
    </recommendedName>
</protein>
<dbReference type="RefSeq" id="WP_102951031.1">
    <property type="nucleotide sequence ID" value="NZ_CP024847.1"/>
</dbReference>
<dbReference type="PIRSF" id="PIRSF006170">
    <property type="entry name" value="YfgM"/>
    <property type="match status" value="1"/>
</dbReference>
<dbReference type="OrthoDB" id="8521102at2"/>